<reference evidence="2 3" key="1">
    <citation type="submission" date="2023-08" db="EMBL/GenBank/DDBJ databases">
        <title>A Necator americanus chromosomal reference genome.</title>
        <authorList>
            <person name="Ilik V."/>
            <person name="Petrzelkova K.J."/>
            <person name="Pardy F."/>
            <person name="Fuh T."/>
            <person name="Niatou-Singa F.S."/>
            <person name="Gouil Q."/>
            <person name="Baker L."/>
            <person name="Ritchie M.E."/>
            <person name="Jex A.R."/>
            <person name="Gazzola D."/>
            <person name="Li H."/>
            <person name="Toshio Fujiwara R."/>
            <person name="Zhan B."/>
            <person name="Aroian R.V."/>
            <person name="Pafco B."/>
            <person name="Schwarz E.M."/>
        </authorList>
    </citation>
    <scope>NUCLEOTIDE SEQUENCE [LARGE SCALE GENOMIC DNA]</scope>
    <source>
        <strain evidence="2 3">Aroian</strain>
        <tissue evidence="2">Whole animal</tissue>
    </source>
</reference>
<sequence length="225" mass="25507">MPREGEKFIPEASTEFVQISREELEEMRAHANRSSAPAATGLQSTVPSSSSKPIFTKPDDFDIRNSLGRAITLLTQRNELLTIADTDPDVFDFYDQHARTESMQTTNPILAAFLREKKKKEDKKPAVPRTAAWKTRRHPYMPPSQPFRCIEAPKLMWVRENSSSAYENYKFVADEIEMSASVAILEKVRESAEAPAILQRAAAVGCKRPEAEWNCAEEWVILIHL</sequence>
<gene>
    <name evidence="2" type="primary">Necator_chrI.g1315</name>
    <name evidence="2" type="ORF">RB195_005189</name>
</gene>
<evidence type="ECO:0000256" key="1">
    <source>
        <dbReference type="SAM" id="MobiDB-lite"/>
    </source>
</evidence>
<comment type="caution">
    <text evidence="2">The sequence shown here is derived from an EMBL/GenBank/DDBJ whole genome shotgun (WGS) entry which is preliminary data.</text>
</comment>
<accession>A0ABR1BN74</accession>
<evidence type="ECO:0000313" key="2">
    <source>
        <dbReference type="EMBL" id="KAK6727345.1"/>
    </source>
</evidence>
<dbReference type="EMBL" id="JAVFWL010000001">
    <property type="protein sequence ID" value="KAK6727345.1"/>
    <property type="molecule type" value="Genomic_DNA"/>
</dbReference>
<proteinExistence type="predicted"/>
<organism evidence="2 3">
    <name type="scientific">Necator americanus</name>
    <name type="common">Human hookworm</name>
    <dbReference type="NCBI Taxonomy" id="51031"/>
    <lineage>
        <taxon>Eukaryota</taxon>
        <taxon>Metazoa</taxon>
        <taxon>Ecdysozoa</taxon>
        <taxon>Nematoda</taxon>
        <taxon>Chromadorea</taxon>
        <taxon>Rhabditida</taxon>
        <taxon>Rhabditina</taxon>
        <taxon>Rhabditomorpha</taxon>
        <taxon>Strongyloidea</taxon>
        <taxon>Ancylostomatidae</taxon>
        <taxon>Bunostominae</taxon>
        <taxon>Necator</taxon>
    </lineage>
</organism>
<feature type="region of interest" description="Disordered" evidence="1">
    <location>
        <begin position="26"/>
        <end position="57"/>
    </location>
</feature>
<protein>
    <submittedName>
        <fullName evidence="2">Uncharacterized protein</fullName>
    </submittedName>
</protein>
<keyword evidence="3" id="KW-1185">Reference proteome</keyword>
<dbReference type="Proteomes" id="UP001303046">
    <property type="component" value="Unassembled WGS sequence"/>
</dbReference>
<name>A0ABR1BN74_NECAM</name>
<evidence type="ECO:0000313" key="3">
    <source>
        <dbReference type="Proteomes" id="UP001303046"/>
    </source>
</evidence>
<feature type="compositionally biased region" description="Polar residues" evidence="1">
    <location>
        <begin position="32"/>
        <end position="53"/>
    </location>
</feature>